<name>K2QT50_MACPH</name>
<dbReference type="Proteomes" id="UP000007129">
    <property type="component" value="Unassembled WGS sequence"/>
</dbReference>
<comment type="caution">
    <text evidence="2">The sequence shown here is derived from an EMBL/GenBank/DDBJ whole genome shotgun (WGS) entry which is preliminary data.</text>
</comment>
<dbReference type="STRING" id="1126212.K2QT50"/>
<dbReference type="PANTHER" id="PTHR43775">
    <property type="entry name" value="FATTY ACID SYNTHASE"/>
    <property type="match status" value="1"/>
</dbReference>
<dbReference type="GO" id="GO:0044550">
    <property type="term" value="P:secondary metabolite biosynthetic process"/>
    <property type="evidence" value="ECO:0007669"/>
    <property type="project" value="TreeGrafter"/>
</dbReference>
<protein>
    <submittedName>
        <fullName evidence="2">Beta-ketoacyl synthase</fullName>
    </submittedName>
</protein>
<dbReference type="SMART" id="SM00825">
    <property type="entry name" value="PKS_KS"/>
    <property type="match status" value="1"/>
</dbReference>
<dbReference type="OrthoDB" id="329835at2759"/>
<evidence type="ECO:0000313" key="2">
    <source>
        <dbReference type="EMBL" id="EKG12981.1"/>
    </source>
</evidence>
<dbReference type="PROSITE" id="PS52004">
    <property type="entry name" value="KS3_2"/>
    <property type="match status" value="1"/>
</dbReference>
<dbReference type="InterPro" id="IPR050091">
    <property type="entry name" value="PKS_NRPS_Biosynth_Enz"/>
</dbReference>
<dbReference type="GO" id="GO:0006633">
    <property type="term" value="P:fatty acid biosynthetic process"/>
    <property type="evidence" value="ECO:0007669"/>
    <property type="project" value="TreeGrafter"/>
</dbReference>
<dbReference type="VEuPathDB" id="FungiDB:MPH_09899"/>
<dbReference type="InParanoid" id="K2QT50"/>
<evidence type="ECO:0000313" key="3">
    <source>
        <dbReference type="Proteomes" id="UP000007129"/>
    </source>
</evidence>
<dbReference type="HOGENOM" id="CLU_1731848_0_0_1"/>
<sequence length="151" mass="16394">MLVREVVDSGSSRAPSSTRQYVQEPVAVVGMACRLPGDSNTPHKLWEFLMKGGVADTNPPSTRFNLKGHYDGSDKPTTLRNPGGMFLENVDPADFDAGFFNISRTDAISMDPQQRQLLEVVYEGLESAGIPIETLSGTQYGCFVGSYEVGT</sequence>
<reference evidence="2 3" key="1">
    <citation type="journal article" date="2012" name="BMC Genomics">
        <title>Tools to kill: Genome of one of the most destructive plant pathogenic fungi Macrophomina phaseolina.</title>
        <authorList>
            <person name="Islam M.S."/>
            <person name="Haque M.S."/>
            <person name="Islam M.M."/>
            <person name="Emdad E.M."/>
            <person name="Halim A."/>
            <person name="Hossen Q.M.M."/>
            <person name="Hossain M.Z."/>
            <person name="Ahmed B."/>
            <person name="Rahim S."/>
            <person name="Rahman M.S."/>
            <person name="Alam M.M."/>
            <person name="Hou S."/>
            <person name="Wan X."/>
            <person name="Saito J.A."/>
            <person name="Alam M."/>
        </authorList>
    </citation>
    <scope>NUCLEOTIDE SEQUENCE [LARGE SCALE GENOMIC DNA]</scope>
    <source>
        <strain evidence="2 3">MS6</strain>
    </source>
</reference>
<dbReference type="InterPro" id="IPR014030">
    <property type="entry name" value="Ketoacyl_synth_N"/>
</dbReference>
<dbReference type="eggNOG" id="KOG1202">
    <property type="taxonomic scope" value="Eukaryota"/>
</dbReference>
<dbReference type="Pfam" id="PF00109">
    <property type="entry name" value="ketoacyl-synt"/>
    <property type="match status" value="1"/>
</dbReference>
<dbReference type="Gene3D" id="3.40.47.10">
    <property type="match status" value="1"/>
</dbReference>
<dbReference type="EMBL" id="AHHD01000421">
    <property type="protein sequence ID" value="EKG12981.1"/>
    <property type="molecule type" value="Genomic_DNA"/>
</dbReference>
<proteinExistence type="predicted"/>
<feature type="domain" description="Ketosynthase family 3 (KS3)" evidence="1">
    <location>
        <begin position="23"/>
        <end position="151"/>
    </location>
</feature>
<dbReference type="GO" id="GO:0004312">
    <property type="term" value="F:fatty acid synthase activity"/>
    <property type="evidence" value="ECO:0007669"/>
    <property type="project" value="TreeGrafter"/>
</dbReference>
<evidence type="ECO:0000259" key="1">
    <source>
        <dbReference type="PROSITE" id="PS52004"/>
    </source>
</evidence>
<organism evidence="2 3">
    <name type="scientific">Macrophomina phaseolina (strain MS6)</name>
    <name type="common">Charcoal rot fungus</name>
    <dbReference type="NCBI Taxonomy" id="1126212"/>
    <lineage>
        <taxon>Eukaryota</taxon>
        <taxon>Fungi</taxon>
        <taxon>Dikarya</taxon>
        <taxon>Ascomycota</taxon>
        <taxon>Pezizomycotina</taxon>
        <taxon>Dothideomycetes</taxon>
        <taxon>Dothideomycetes incertae sedis</taxon>
        <taxon>Botryosphaeriales</taxon>
        <taxon>Botryosphaeriaceae</taxon>
        <taxon>Macrophomina</taxon>
    </lineage>
</organism>
<dbReference type="InterPro" id="IPR016039">
    <property type="entry name" value="Thiolase-like"/>
</dbReference>
<dbReference type="InterPro" id="IPR020841">
    <property type="entry name" value="PKS_Beta-ketoAc_synthase_dom"/>
</dbReference>
<dbReference type="SUPFAM" id="SSF53901">
    <property type="entry name" value="Thiolase-like"/>
    <property type="match status" value="1"/>
</dbReference>
<gene>
    <name evidence="2" type="ORF">MPH_09899</name>
</gene>
<dbReference type="AlphaFoldDB" id="K2QT50"/>
<dbReference type="PANTHER" id="PTHR43775:SF18">
    <property type="entry name" value="ENZYME, PUTATIVE (JCVI)-RELATED"/>
    <property type="match status" value="1"/>
</dbReference>
<accession>K2QT50</accession>